<feature type="non-terminal residue" evidence="2">
    <location>
        <position position="1"/>
    </location>
</feature>
<keyword evidence="3" id="KW-1185">Reference proteome</keyword>
<dbReference type="EMBL" id="KZ347690">
    <property type="protein sequence ID" value="PIO67293.1"/>
    <property type="molecule type" value="Genomic_DNA"/>
</dbReference>
<sequence length="97" mass="10580">SVVGGNPLDRRHGRSCDLQTTNDDDKPDKYDNPIAQEFQEGVVVMEVQRAAFVERAIFGGDALGMALVSVVIRVVATQLANFAPLAHLCPHTLPRRP</sequence>
<dbReference type="Proteomes" id="UP000230423">
    <property type="component" value="Unassembled WGS sequence"/>
</dbReference>
<dbReference type="AlphaFoldDB" id="A0A2G9UAR7"/>
<accession>A0A2G9UAR7</accession>
<evidence type="ECO:0000256" key="1">
    <source>
        <dbReference type="SAM" id="MobiDB-lite"/>
    </source>
</evidence>
<evidence type="ECO:0000313" key="3">
    <source>
        <dbReference type="Proteomes" id="UP000230423"/>
    </source>
</evidence>
<reference evidence="2 3" key="1">
    <citation type="submission" date="2015-09" db="EMBL/GenBank/DDBJ databases">
        <title>Draft genome of the parasitic nematode Teladorsagia circumcincta isolate WARC Sus (inbred).</title>
        <authorList>
            <person name="Mitreva M."/>
        </authorList>
    </citation>
    <scope>NUCLEOTIDE SEQUENCE [LARGE SCALE GENOMIC DNA]</scope>
    <source>
        <strain evidence="2 3">S</strain>
    </source>
</reference>
<gene>
    <name evidence="2" type="ORF">TELCIR_10962</name>
</gene>
<name>A0A2G9UAR7_TELCI</name>
<protein>
    <submittedName>
        <fullName evidence="2">Uncharacterized protein</fullName>
    </submittedName>
</protein>
<evidence type="ECO:0000313" key="2">
    <source>
        <dbReference type="EMBL" id="PIO67293.1"/>
    </source>
</evidence>
<dbReference type="OrthoDB" id="5875962at2759"/>
<organism evidence="2 3">
    <name type="scientific">Teladorsagia circumcincta</name>
    <name type="common">Brown stomach worm</name>
    <name type="synonym">Ostertagia circumcincta</name>
    <dbReference type="NCBI Taxonomy" id="45464"/>
    <lineage>
        <taxon>Eukaryota</taxon>
        <taxon>Metazoa</taxon>
        <taxon>Ecdysozoa</taxon>
        <taxon>Nematoda</taxon>
        <taxon>Chromadorea</taxon>
        <taxon>Rhabditida</taxon>
        <taxon>Rhabditina</taxon>
        <taxon>Rhabditomorpha</taxon>
        <taxon>Strongyloidea</taxon>
        <taxon>Trichostrongylidae</taxon>
        <taxon>Teladorsagia</taxon>
    </lineage>
</organism>
<proteinExistence type="predicted"/>
<feature type="region of interest" description="Disordered" evidence="1">
    <location>
        <begin position="1"/>
        <end position="31"/>
    </location>
</feature>